<dbReference type="SUPFAM" id="SSF53474">
    <property type="entry name" value="alpha/beta-Hydrolases"/>
    <property type="match status" value="1"/>
</dbReference>
<keyword evidence="7 11" id="KW-0378">Hydrolase</keyword>
<evidence type="ECO:0000256" key="7">
    <source>
        <dbReference type="ARBA" id="ARBA00022801"/>
    </source>
</evidence>
<gene>
    <name evidence="12" type="ORF">DEO72_LG3g2676</name>
</gene>
<dbReference type="EC" id="3.4.16.-" evidence="11"/>
<evidence type="ECO:0000256" key="4">
    <source>
        <dbReference type="ARBA" id="ARBA00022645"/>
    </source>
</evidence>
<dbReference type="InterPro" id="IPR033124">
    <property type="entry name" value="Ser_caboxypep_his_AS"/>
</dbReference>
<evidence type="ECO:0000256" key="11">
    <source>
        <dbReference type="RuleBase" id="RU361156"/>
    </source>
</evidence>
<protein>
    <recommendedName>
        <fullName evidence="11">Carboxypeptidase</fullName>
        <ecNumber evidence="11">3.4.16.-</ecNumber>
    </recommendedName>
</protein>
<dbReference type="GO" id="GO:0004185">
    <property type="term" value="F:serine-type carboxypeptidase activity"/>
    <property type="evidence" value="ECO:0007669"/>
    <property type="project" value="UniProtKB-UniRule"/>
</dbReference>
<dbReference type="PANTHER" id="PTHR11802">
    <property type="entry name" value="SERINE PROTEASE FAMILY S10 SERINE CARBOXYPEPTIDASE"/>
    <property type="match status" value="1"/>
</dbReference>
<dbReference type="InterPro" id="IPR001563">
    <property type="entry name" value="Peptidase_S10"/>
</dbReference>
<feature type="signal peptide" evidence="11">
    <location>
        <begin position="1"/>
        <end position="31"/>
    </location>
</feature>
<dbReference type="Gene3D" id="3.40.50.1820">
    <property type="entry name" value="alpha/beta hydrolase"/>
    <property type="match status" value="1"/>
</dbReference>
<keyword evidence="9" id="KW-0325">Glycoprotein</keyword>
<evidence type="ECO:0000256" key="3">
    <source>
        <dbReference type="ARBA" id="ARBA00022525"/>
    </source>
</evidence>
<dbReference type="Pfam" id="PF00450">
    <property type="entry name" value="Peptidase_S10"/>
    <property type="match status" value="1"/>
</dbReference>
<keyword evidence="5 11" id="KW-0645">Protease</keyword>
<dbReference type="EMBL" id="CP039347">
    <property type="protein sequence ID" value="QCD88135.1"/>
    <property type="molecule type" value="Genomic_DNA"/>
</dbReference>
<dbReference type="GO" id="GO:0006508">
    <property type="term" value="P:proteolysis"/>
    <property type="evidence" value="ECO:0007669"/>
    <property type="project" value="UniProtKB-KW"/>
</dbReference>
<keyword evidence="4 11" id="KW-0121">Carboxypeptidase</keyword>
<comment type="function">
    <text evidence="10">Probable carboxypeptidase.</text>
</comment>
<evidence type="ECO:0000313" key="12">
    <source>
        <dbReference type="EMBL" id="QCD88135.1"/>
    </source>
</evidence>
<name>A0A4D6LIJ6_VIGUN</name>
<evidence type="ECO:0000256" key="5">
    <source>
        <dbReference type="ARBA" id="ARBA00022670"/>
    </source>
</evidence>
<dbReference type="PROSITE" id="PS00560">
    <property type="entry name" value="CARBOXYPEPT_SER_HIS"/>
    <property type="match status" value="1"/>
</dbReference>
<evidence type="ECO:0000313" key="13">
    <source>
        <dbReference type="Proteomes" id="UP000501690"/>
    </source>
</evidence>
<keyword evidence="3" id="KW-0964">Secreted</keyword>
<comment type="similarity">
    <text evidence="2 11">Belongs to the peptidase S10 family.</text>
</comment>
<dbReference type="FunFam" id="3.40.50.1820:FF:000060">
    <property type="entry name" value="Carboxypeptidase"/>
    <property type="match status" value="1"/>
</dbReference>
<dbReference type="Proteomes" id="UP000501690">
    <property type="component" value="Linkage Group LG3"/>
</dbReference>
<keyword evidence="6 11" id="KW-0732">Signal</keyword>
<evidence type="ECO:0000256" key="8">
    <source>
        <dbReference type="ARBA" id="ARBA00023157"/>
    </source>
</evidence>
<dbReference type="GO" id="GO:0005576">
    <property type="term" value="C:extracellular region"/>
    <property type="evidence" value="ECO:0007669"/>
    <property type="project" value="UniProtKB-SubCell"/>
</dbReference>
<dbReference type="InterPro" id="IPR029058">
    <property type="entry name" value="AB_hydrolase_fold"/>
</dbReference>
<evidence type="ECO:0000256" key="6">
    <source>
        <dbReference type="ARBA" id="ARBA00022729"/>
    </source>
</evidence>
<evidence type="ECO:0000256" key="2">
    <source>
        <dbReference type="ARBA" id="ARBA00009431"/>
    </source>
</evidence>
<dbReference type="PROSITE" id="PS00131">
    <property type="entry name" value="CARBOXYPEPT_SER_SER"/>
    <property type="match status" value="1"/>
</dbReference>
<dbReference type="PANTHER" id="PTHR11802:SF350">
    <property type="entry name" value="CARBOXYPEPTIDASE"/>
    <property type="match status" value="1"/>
</dbReference>
<dbReference type="InterPro" id="IPR018202">
    <property type="entry name" value="Ser_caboxypep_ser_AS"/>
</dbReference>
<reference evidence="12 13" key="1">
    <citation type="submission" date="2019-04" db="EMBL/GenBank/DDBJ databases">
        <title>An improved genome assembly and genetic linkage map for asparagus bean, Vigna unguiculata ssp. sesquipedialis.</title>
        <authorList>
            <person name="Xia Q."/>
            <person name="Zhang R."/>
            <person name="Dong Y."/>
        </authorList>
    </citation>
    <scope>NUCLEOTIDE SEQUENCE [LARGE SCALE GENOMIC DNA]</scope>
    <source>
        <tissue evidence="12">Leaf</tissue>
    </source>
</reference>
<keyword evidence="8" id="KW-1015">Disulfide bond</keyword>
<feature type="chain" id="PRO_5019882747" description="Carboxypeptidase" evidence="11">
    <location>
        <begin position="32"/>
        <end position="532"/>
    </location>
</feature>
<keyword evidence="13" id="KW-1185">Reference proteome</keyword>
<comment type="subcellular location">
    <subcellularLocation>
        <location evidence="1">Secreted</location>
    </subcellularLocation>
</comment>
<organism evidence="12 13">
    <name type="scientific">Vigna unguiculata</name>
    <name type="common">Cowpea</name>
    <dbReference type="NCBI Taxonomy" id="3917"/>
    <lineage>
        <taxon>Eukaryota</taxon>
        <taxon>Viridiplantae</taxon>
        <taxon>Streptophyta</taxon>
        <taxon>Embryophyta</taxon>
        <taxon>Tracheophyta</taxon>
        <taxon>Spermatophyta</taxon>
        <taxon>Magnoliopsida</taxon>
        <taxon>eudicotyledons</taxon>
        <taxon>Gunneridae</taxon>
        <taxon>Pentapetalae</taxon>
        <taxon>rosids</taxon>
        <taxon>fabids</taxon>
        <taxon>Fabales</taxon>
        <taxon>Fabaceae</taxon>
        <taxon>Papilionoideae</taxon>
        <taxon>50 kb inversion clade</taxon>
        <taxon>NPAAA clade</taxon>
        <taxon>indigoferoid/millettioid clade</taxon>
        <taxon>Phaseoleae</taxon>
        <taxon>Vigna</taxon>
    </lineage>
</organism>
<dbReference type="AlphaFoldDB" id="A0A4D6LIJ6"/>
<evidence type="ECO:0000256" key="9">
    <source>
        <dbReference type="ARBA" id="ARBA00023180"/>
    </source>
</evidence>
<dbReference type="PRINTS" id="PR00724">
    <property type="entry name" value="CRBOXYPTASEC"/>
</dbReference>
<proteinExistence type="inferred from homology"/>
<evidence type="ECO:0000256" key="10">
    <source>
        <dbReference type="ARBA" id="ARBA00037399"/>
    </source>
</evidence>
<dbReference type="GO" id="GO:0005773">
    <property type="term" value="C:vacuole"/>
    <property type="evidence" value="ECO:0007669"/>
    <property type="project" value="TreeGrafter"/>
</dbReference>
<accession>A0A4D6LIJ6</accession>
<sequence>MALPMASTPTLSKVCLTVLFLFLSISSSAISHGLNHNPANASYLHSNAQKLIRSLNLFPEESINIIEDDHAGFVPGQIVEKKFSFLGRSGPPVENLGHHAGYYSLPHSKAARMFFFFFESRKSTDDPVVIWLTGGPGCGSELALFYENGPFHITNNLSLTWNDYGWDQASNIIFVDQPTGTGFSYSSDDSDIRHDEAGVSNDLYDFLQEFFKTHPDFVKNDFYIFGESYGGHYVPALASRVNQGNKQNQTLHINLKGFAIGNGLTDPAIQYQAYPDFAFDNRIITQAEYDNVSMLIPDCEQATKTCETQGGNNCTDALYSCYKIFQRILNFTDNINYYDIRKKCEGPMCYNFTNVERLLNMQKVKSALGVSDDLGYALCSLDVRFAMMEDWMKNLEVGIPDLLEEGMKVLVYAGEEDLICNWLGNSRWVEAMQWSGQKAFQISPTGKFVVDGAEAGSLNSYGPLTFLKVHGAGHMVPMDQPKAALQMMTSWMGGKLNASSLQSFSHRLKPRPLIVFFILFLYHIITDQSLRS</sequence>
<evidence type="ECO:0000256" key="1">
    <source>
        <dbReference type="ARBA" id="ARBA00004613"/>
    </source>
</evidence>